<keyword evidence="2" id="KW-1185">Reference proteome</keyword>
<dbReference type="Proteomes" id="UP001229346">
    <property type="component" value="Unassembled WGS sequence"/>
</dbReference>
<evidence type="ECO:0000313" key="2">
    <source>
        <dbReference type="Proteomes" id="UP001229346"/>
    </source>
</evidence>
<evidence type="ECO:0000313" key="1">
    <source>
        <dbReference type="EMBL" id="MDQ0115792.1"/>
    </source>
</evidence>
<name>A0ABT9U822_PAEHA</name>
<protein>
    <submittedName>
        <fullName evidence="1">Uncharacterized protein</fullName>
    </submittedName>
</protein>
<reference evidence="1 2" key="1">
    <citation type="submission" date="2023-07" db="EMBL/GenBank/DDBJ databases">
        <title>Sorghum-associated microbial communities from plants grown in Nebraska, USA.</title>
        <authorList>
            <person name="Schachtman D."/>
        </authorList>
    </citation>
    <scope>NUCLEOTIDE SEQUENCE [LARGE SCALE GENOMIC DNA]</scope>
    <source>
        <strain evidence="1 2">CC482</strain>
    </source>
</reference>
<organism evidence="1 2">
    <name type="scientific">Paenibacillus harenae</name>
    <dbReference type="NCBI Taxonomy" id="306543"/>
    <lineage>
        <taxon>Bacteria</taxon>
        <taxon>Bacillati</taxon>
        <taxon>Bacillota</taxon>
        <taxon>Bacilli</taxon>
        <taxon>Bacillales</taxon>
        <taxon>Paenibacillaceae</taxon>
        <taxon>Paenibacillus</taxon>
    </lineage>
</organism>
<dbReference type="EMBL" id="JAUSSU010000012">
    <property type="protein sequence ID" value="MDQ0115792.1"/>
    <property type="molecule type" value="Genomic_DNA"/>
</dbReference>
<accession>A0ABT9U822</accession>
<comment type="caution">
    <text evidence="1">The sequence shown here is derived from an EMBL/GenBank/DDBJ whole genome shotgun (WGS) entry which is preliminary data.</text>
</comment>
<gene>
    <name evidence="1" type="ORF">J2T15_005259</name>
</gene>
<sequence>MAIACGSVDALYLKAEGGGMQPRVGHNSDR</sequence>
<proteinExistence type="predicted"/>